<evidence type="ECO:0000313" key="3">
    <source>
        <dbReference type="Proteomes" id="UP001500929"/>
    </source>
</evidence>
<name>A0ABP5QKC6_9MICO</name>
<proteinExistence type="predicted"/>
<keyword evidence="1" id="KW-0732">Signal</keyword>
<comment type="caution">
    <text evidence="2">The sequence shown here is derived from an EMBL/GenBank/DDBJ whole genome shotgun (WGS) entry which is preliminary data.</text>
</comment>
<sequence>MHSRRVAAAAFTAAALLGATALAGCTSDPPASGSEYVQVFAADPSSVDALPAGLIDRLKPASPIDETRHVGSASGFDYWAATTENGQICLIANQTEATDGYALACSSAASILAGGLELTTHQTRAALVADGGEPAADGAWEQVSENLFVAGR</sequence>
<dbReference type="PROSITE" id="PS51257">
    <property type="entry name" value="PROKAR_LIPOPROTEIN"/>
    <property type="match status" value="1"/>
</dbReference>
<gene>
    <name evidence="2" type="ORF">GCM10009851_24520</name>
</gene>
<keyword evidence="3" id="KW-1185">Reference proteome</keyword>
<protein>
    <recommendedName>
        <fullName evidence="4">Lipoprotein</fullName>
    </recommendedName>
</protein>
<accession>A0ABP5QKC6</accession>
<evidence type="ECO:0000313" key="2">
    <source>
        <dbReference type="EMBL" id="GAA2238573.1"/>
    </source>
</evidence>
<dbReference type="RefSeq" id="WP_259481282.1">
    <property type="nucleotide sequence ID" value="NZ_BAAAQY010000007.1"/>
</dbReference>
<evidence type="ECO:0008006" key="4">
    <source>
        <dbReference type="Google" id="ProtNLM"/>
    </source>
</evidence>
<feature type="signal peptide" evidence="1">
    <location>
        <begin position="1"/>
        <end position="23"/>
    </location>
</feature>
<organism evidence="2 3">
    <name type="scientific">Herbiconiux moechotypicola</name>
    <dbReference type="NCBI Taxonomy" id="637393"/>
    <lineage>
        <taxon>Bacteria</taxon>
        <taxon>Bacillati</taxon>
        <taxon>Actinomycetota</taxon>
        <taxon>Actinomycetes</taxon>
        <taxon>Micrococcales</taxon>
        <taxon>Microbacteriaceae</taxon>
        <taxon>Herbiconiux</taxon>
    </lineage>
</organism>
<dbReference type="Proteomes" id="UP001500929">
    <property type="component" value="Unassembled WGS sequence"/>
</dbReference>
<reference evidence="3" key="1">
    <citation type="journal article" date="2019" name="Int. J. Syst. Evol. Microbiol.">
        <title>The Global Catalogue of Microorganisms (GCM) 10K type strain sequencing project: providing services to taxonomists for standard genome sequencing and annotation.</title>
        <authorList>
            <consortium name="The Broad Institute Genomics Platform"/>
            <consortium name="The Broad Institute Genome Sequencing Center for Infectious Disease"/>
            <person name="Wu L."/>
            <person name="Ma J."/>
        </authorList>
    </citation>
    <scope>NUCLEOTIDE SEQUENCE [LARGE SCALE GENOMIC DNA]</scope>
    <source>
        <strain evidence="3">JCM 16117</strain>
    </source>
</reference>
<evidence type="ECO:0000256" key="1">
    <source>
        <dbReference type="SAM" id="SignalP"/>
    </source>
</evidence>
<dbReference type="EMBL" id="BAAAQY010000007">
    <property type="protein sequence ID" value="GAA2238573.1"/>
    <property type="molecule type" value="Genomic_DNA"/>
</dbReference>
<feature type="chain" id="PRO_5046610946" description="Lipoprotein" evidence="1">
    <location>
        <begin position="24"/>
        <end position="152"/>
    </location>
</feature>